<protein>
    <submittedName>
        <fullName evidence="2">Uncharacterized protein</fullName>
    </submittedName>
</protein>
<keyword evidence="3" id="KW-1185">Reference proteome</keyword>
<evidence type="ECO:0000256" key="1">
    <source>
        <dbReference type="SAM" id="MobiDB-lite"/>
    </source>
</evidence>
<proteinExistence type="predicted"/>
<dbReference type="EMBL" id="KN831980">
    <property type="protein sequence ID" value="KIO02747.1"/>
    <property type="molecule type" value="Genomic_DNA"/>
</dbReference>
<dbReference type="AlphaFoldDB" id="A0A0C3JZC2"/>
<gene>
    <name evidence="2" type="ORF">M404DRAFT_1001963</name>
</gene>
<organism evidence="2 3">
    <name type="scientific">Pisolithus tinctorius Marx 270</name>
    <dbReference type="NCBI Taxonomy" id="870435"/>
    <lineage>
        <taxon>Eukaryota</taxon>
        <taxon>Fungi</taxon>
        <taxon>Dikarya</taxon>
        <taxon>Basidiomycota</taxon>
        <taxon>Agaricomycotina</taxon>
        <taxon>Agaricomycetes</taxon>
        <taxon>Agaricomycetidae</taxon>
        <taxon>Boletales</taxon>
        <taxon>Sclerodermatineae</taxon>
        <taxon>Pisolithaceae</taxon>
        <taxon>Pisolithus</taxon>
    </lineage>
</organism>
<evidence type="ECO:0000313" key="2">
    <source>
        <dbReference type="EMBL" id="KIO02747.1"/>
    </source>
</evidence>
<name>A0A0C3JZC2_PISTI</name>
<dbReference type="Proteomes" id="UP000054217">
    <property type="component" value="Unassembled WGS sequence"/>
</dbReference>
<reference evidence="3" key="2">
    <citation type="submission" date="2015-01" db="EMBL/GenBank/DDBJ databases">
        <title>Evolutionary Origins and Diversification of the Mycorrhizal Mutualists.</title>
        <authorList>
            <consortium name="DOE Joint Genome Institute"/>
            <consortium name="Mycorrhizal Genomics Consortium"/>
            <person name="Kohler A."/>
            <person name="Kuo A."/>
            <person name="Nagy L.G."/>
            <person name="Floudas D."/>
            <person name="Copeland A."/>
            <person name="Barry K.W."/>
            <person name="Cichocki N."/>
            <person name="Veneault-Fourrey C."/>
            <person name="LaButti K."/>
            <person name="Lindquist E.A."/>
            <person name="Lipzen A."/>
            <person name="Lundell T."/>
            <person name="Morin E."/>
            <person name="Murat C."/>
            <person name="Riley R."/>
            <person name="Ohm R."/>
            <person name="Sun H."/>
            <person name="Tunlid A."/>
            <person name="Henrissat B."/>
            <person name="Grigoriev I.V."/>
            <person name="Hibbett D.S."/>
            <person name="Martin F."/>
        </authorList>
    </citation>
    <scope>NUCLEOTIDE SEQUENCE [LARGE SCALE GENOMIC DNA]</scope>
    <source>
        <strain evidence="3">Marx 270</strain>
    </source>
</reference>
<feature type="compositionally biased region" description="Basic and acidic residues" evidence="1">
    <location>
        <begin position="18"/>
        <end position="35"/>
    </location>
</feature>
<evidence type="ECO:0000313" key="3">
    <source>
        <dbReference type="Proteomes" id="UP000054217"/>
    </source>
</evidence>
<feature type="region of interest" description="Disordered" evidence="1">
    <location>
        <begin position="1"/>
        <end position="37"/>
    </location>
</feature>
<reference evidence="2 3" key="1">
    <citation type="submission" date="2014-04" db="EMBL/GenBank/DDBJ databases">
        <authorList>
            <consortium name="DOE Joint Genome Institute"/>
            <person name="Kuo A."/>
            <person name="Kohler A."/>
            <person name="Costa M.D."/>
            <person name="Nagy L.G."/>
            <person name="Floudas D."/>
            <person name="Copeland A."/>
            <person name="Barry K.W."/>
            <person name="Cichocki N."/>
            <person name="Veneault-Fourrey C."/>
            <person name="LaButti K."/>
            <person name="Lindquist E.A."/>
            <person name="Lipzen A."/>
            <person name="Lundell T."/>
            <person name="Morin E."/>
            <person name="Murat C."/>
            <person name="Sun H."/>
            <person name="Tunlid A."/>
            <person name="Henrissat B."/>
            <person name="Grigoriev I.V."/>
            <person name="Hibbett D.S."/>
            <person name="Martin F."/>
            <person name="Nordberg H.P."/>
            <person name="Cantor M.N."/>
            <person name="Hua S.X."/>
        </authorList>
    </citation>
    <scope>NUCLEOTIDE SEQUENCE [LARGE SCALE GENOMIC DNA]</scope>
    <source>
        <strain evidence="2 3">Marx 270</strain>
    </source>
</reference>
<dbReference type="InParanoid" id="A0A0C3JZC2"/>
<dbReference type="HOGENOM" id="CLU_2813439_0_0_1"/>
<accession>A0A0C3JZC2</accession>
<sequence length="67" mass="7728">MQSAHRACPLSARIRNWNQKEKKSGFSHDETEQEKVPNTGYAENIKREALKKIGNVALEQQKNYILT</sequence>